<reference evidence="4 5" key="1">
    <citation type="submission" date="2019-07" db="EMBL/GenBank/DDBJ databases">
        <title>Genomic Encyclopedia of Type Strains, Phase I: the one thousand microbial genomes (KMG-I) project.</title>
        <authorList>
            <person name="Kyrpides N."/>
        </authorList>
    </citation>
    <scope>NUCLEOTIDE SEQUENCE [LARGE SCALE GENOMIC DNA]</scope>
    <source>
        <strain evidence="4 5">DSM 375</strain>
    </source>
</reference>
<dbReference type="InterPro" id="IPR003495">
    <property type="entry name" value="CobW/HypB/UreG_nucleotide-bd"/>
</dbReference>
<dbReference type="InterPro" id="IPR011629">
    <property type="entry name" value="CobW-like_C"/>
</dbReference>
<sequence length="317" mass="35275">MLYDIPTHLIAGSLGAGKTSFIQALLKQKPASERWAVCINEFGQLGLDAALLHVDAQTQVAEIAGGCLCCIQGIPFQIGLNRLLRRARPDRLLIEPSGLGHPLSLYQQLQQTPWRGMLRVLPPVLVLDAPALMAGQALSPEQQALLALNPLILLNKTEGLSELQIQNLSQGWSPLECYATRHGYLPLEKLPGFQPIPAQSAPMALDAAPKACPWQRLEAAECHTQQQESAWSISWRWPAAQQFDLQRLQHWLKSLPWMRAKLIVHSLEGWYSANALAGSRLSFQASEWRRDSRIELIFAQAQDQALLSQTLEACCRF</sequence>
<dbReference type="GO" id="GO:0005737">
    <property type="term" value="C:cytoplasm"/>
    <property type="evidence" value="ECO:0007669"/>
    <property type="project" value="TreeGrafter"/>
</dbReference>
<dbReference type="PANTHER" id="PTHR13748:SF46">
    <property type="entry name" value="ZINC CHAPERONE YEIR"/>
    <property type="match status" value="1"/>
</dbReference>
<evidence type="ECO:0000259" key="3">
    <source>
        <dbReference type="Pfam" id="PF07683"/>
    </source>
</evidence>
<dbReference type="EMBL" id="VLKG01000011">
    <property type="protein sequence ID" value="TWH64279.1"/>
    <property type="molecule type" value="Genomic_DNA"/>
</dbReference>
<evidence type="ECO:0000313" key="5">
    <source>
        <dbReference type="Proteomes" id="UP000319627"/>
    </source>
</evidence>
<accession>A0A562HZR0</accession>
<dbReference type="InterPro" id="IPR027417">
    <property type="entry name" value="P-loop_NTPase"/>
</dbReference>
<name>A0A562HZR0_9GAMM</name>
<dbReference type="Proteomes" id="UP000319627">
    <property type="component" value="Unassembled WGS sequence"/>
</dbReference>
<evidence type="ECO:0000256" key="1">
    <source>
        <dbReference type="ARBA" id="ARBA00045658"/>
    </source>
</evidence>
<dbReference type="OrthoDB" id="9808822at2"/>
<dbReference type="PANTHER" id="PTHR13748">
    <property type="entry name" value="COBW-RELATED"/>
    <property type="match status" value="1"/>
</dbReference>
<proteinExistence type="predicted"/>
<dbReference type="Pfam" id="PF07683">
    <property type="entry name" value="CobW_C"/>
    <property type="match status" value="1"/>
</dbReference>
<protein>
    <submittedName>
        <fullName evidence="4">G3E family GTPase</fullName>
    </submittedName>
</protein>
<keyword evidence="5" id="KW-1185">Reference proteome</keyword>
<dbReference type="SUPFAM" id="SSF52540">
    <property type="entry name" value="P-loop containing nucleoside triphosphate hydrolases"/>
    <property type="match status" value="1"/>
</dbReference>
<comment type="caution">
    <text evidence="4">The sequence shown here is derived from an EMBL/GenBank/DDBJ whole genome shotgun (WGS) entry which is preliminary data.</text>
</comment>
<dbReference type="RefSeq" id="WP_144572639.1">
    <property type="nucleotide sequence ID" value="NZ_VLKG01000011.1"/>
</dbReference>
<gene>
    <name evidence="4" type="ORF">LX59_02686</name>
</gene>
<dbReference type="Gene3D" id="3.40.50.300">
    <property type="entry name" value="P-loop containing nucleotide triphosphate hydrolases"/>
    <property type="match status" value="1"/>
</dbReference>
<organism evidence="4 5">
    <name type="scientific">Azomonas agilis</name>
    <dbReference type="NCBI Taxonomy" id="116849"/>
    <lineage>
        <taxon>Bacteria</taxon>
        <taxon>Pseudomonadati</taxon>
        <taxon>Pseudomonadota</taxon>
        <taxon>Gammaproteobacteria</taxon>
        <taxon>Pseudomonadales</taxon>
        <taxon>Pseudomonadaceae</taxon>
        <taxon>Azomonas</taxon>
    </lineage>
</organism>
<feature type="domain" description="CobW/HypB/UreG nucleotide-binding" evidence="2">
    <location>
        <begin position="6"/>
        <end position="164"/>
    </location>
</feature>
<comment type="function">
    <text evidence="1">Zinc chaperone that directly transfers zinc cofactor to target proteins, thereby activating them. Zinc is transferred from the CXCC motif in the GTPase domain to the zinc binding site in target proteins in a process requiring GTP hydrolysis.</text>
</comment>
<dbReference type="Pfam" id="PF02492">
    <property type="entry name" value="cobW"/>
    <property type="match status" value="1"/>
</dbReference>
<feature type="domain" description="CobW C-terminal" evidence="3">
    <location>
        <begin position="234"/>
        <end position="314"/>
    </location>
</feature>
<evidence type="ECO:0000313" key="4">
    <source>
        <dbReference type="EMBL" id="TWH64279.1"/>
    </source>
</evidence>
<dbReference type="AlphaFoldDB" id="A0A562HZR0"/>
<dbReference type="InterPro" id="IPR051316">
    <property type="entry name" value="Zinc-reg_GTPase_activator"/>
</dbReference>
<evidence type="ECO:0000259" key="2">
    <source>
        <dbReference type="Pfam" id="PF02492"/>
    </source>
</evidence>